<comment type="caution">
    <text evidence="1">The sequence shown here is derived from an EMBL/GenBank/DDBJ whole genome shotgun (WGS) entry which is preliminary data.</text>
</comment>
<protein>
    <submittedName>
        <fullName evidence="1">Uncharacterized protein</fullName>
    </submittedName>
</protein>
<proteinExistence type="predicted"/>
<accession>A0ACC0UUX6</accession>
<name>A0ACC0UUX6_9HYPO</name>
<evidence type="ECO:0000313" key="1">
    <source>
        <dbReference type="EMBL" id="KAI9897910.1"/>
    </source>
</evidence>
<reference evidence="1" key="1">
    <citation type="submission" date="2022-10" db="EMBL/GenBank/DDBJ databases">
        <title>Complete Genome of Trichothecium roseum strain YXFP-22015, a Plant Pathogen Isolated from Citrus.</title>
        <authorList>
            <person name="Wang Y."/>
            <person name="Zhu L."/>
        </authorList>
    </citation>
    <scope>NUCLEOTIDE SEQUENCE</scope>
    <source>
        <strain evidence="1">YXFP-22015</strain>
    </source>
</reference>
<evidence type="ECO:0000313" key="2">
    <source>
        <dbReference type="Proteomes" id="UP001163324"/>
    </source>
</evidence>
<dbReference type="EMBL" id="CM047946">
    <property type="protein sequence ID" value="KAI9897910.1"/>
    <property type="molecule type" value="Genomic_DNA"/>
</dbReference>
<sequence>MGLYTKLAEGVDEVDIIIAGGGTAACVVAARLAEADPSLSILVVEGGPDNRGVQNIEHPVFFLDHLVPTSKATLFYKSNKSKHLVGREAVVAAGGTLGGGSSINFMMYTRAQRSDLDSWNTPGWSSQDLVPLLKKIETFHASTSPDVHGTDGPVHISSGTYRCKKSEDDFIQATKQVGWSEHDDLQSLDANNGFQRWHRSVAPNGRRQDAATAYLHSKIDDDKYKNLHVLVQSKVVRVVLNDEKRAVGVEITPNPAFQLDLGPTQHPKQVIKARKLVVVSCGALGTPLVLERSGIGKPEILKRAGVPVQVELPGVGHSYEDHHLLLYTYKTNLEPDETIDSILRNPHKRQELIDSKDKLLGWNSIDVSSKLRPSDADIAALGPEFQKAWDRDFKNIPNRPLMLTGFVSCFLGDPSSVPEGQYVTIGNYTAYPYSRGHIHITGPSIEDPADFDAGFLNDEHDIDLKKQVWAYKNSREIMRRTDMYRGELAAGHPAWPAGSKAAFVDADGPLENVQNLTYTAEDDAAIEQYIREHVETTWHSIATAKMAPREDFGVVDEKLNVYGTKGLKLADLSIPPKNVGGNTNNTAMLVGEKAAQIIIKELGL</sequence>
<organism evidence="1 2">
    <name type="scientific">Trichothecium roseum</name>
    <dbReference type="NCBI Taxonomy" id="47278"/>
    <lineage>
        <taxon>Eukaryota</taxon>
        <taxon>Fungi</taxon>
        <taxon>Dikarya</taxon>
        <taxon>Ascomycota</taxon>
        <taxon>Pezizomycotina</taxon>
        <taxon>Sordariomycetes</taxon>
        <taxon>Hypocreomycetidae</taxon>
        <taxon>Hypocreales</taxon>
        <taxon>Hypocreales incertae sedis</taxon>
        <taxon>Trichothecium</taxon>
    </lineage>
</organism>
<dbReference type="Proteomes" id="UP001163324">
    <property type="component" value="Chromosome 7"/>
</dbReference>
<gene>
    <name evidence="1" type="ORF">N3K66_007766</name>
</gene>
<keyword evidence="2" id="KW-1185">Reference proteome</keyword>